<protein>
    <submittedName>
        <fullName evidence="2">Uncharacterized protein</fullName>
    </submittedName>
</protein>
<dbReference type="AlphaFoldDB" id="A0A382WKL3"/>
<keyword evidence="1" id="KW-0812">Transmembrane</keyword>
<keyword evidence="1" id="KW-0472">Membrane</keyword>
<evidence type="ECO:0000313" key="2">
    <source>
        <dbReference type="EMBL" id="SVD58611.1"/>
    </source>
</evidence>
<feature type="transmembrane region" description="Helical" evidence="1">
    <location>
        <begin position="230"/>
        <end position="251"/>
    </location>
</feature>
<feature type="transmembrane region" description="Helical" evidence="1">
    <location>
        <begin position="67"/>
        <end position="84"/>
    </location>
</feature>
<feature type="transmembrane region" description="Helical" evidence="1">
    <location>
        <begin position="96"/>
        <end position="116"/>
    </location>
</feature>
<evidence type="ECO:0000256" key="1">
    <source>
        <dbReference type="SAM" id="Phobius"/>
    </source>
</evidence>
<feature type="transmembrane region" description="Helical" evidence="1">
    <location>
        <begin position="182"/>
        <end position="200"/>
    </location>
</feature>
<feature type="transmembrane region" description="Helical" evidence="1">
    <location>
        <begin position="37"/>
        <end position="55"/>
    </location>
</feature>
<feature type="non-terminal residue" evidence="2">
    <location>
        <position position="277"/>
    </location>
</feature>
<proteinExistence type="predicted"/>
<organism evidence="2">
    <name type="scientific">marine metagenome</name>
    <dbReference type="NCBI Taxonomy" id="408172"/>
    <lineage>
        <taxon>unclassified sequences</taxon>
        <taxon>metagenomes</taxon>
        <taxon>ecological metagenomes</taxon>
    </lineage>
</organism>
<reference evidence="2" key="1">
    <citation type="submission" date="2018-05" db="EMBL/GenBank/DDBJ databases">
        <authorList>
            <person name="Lanie J.A."/>
            <person name="Ng W.-L."/>
            <person name="Kazmierczak K.M."/>
            <person name="Andrzejewski T.M."/>
            <person name="Davidsen T.M."/>
            <person name="Wayne K.J."/>
            <person name="Tettelin H."/>
            <person name="Glass J.I."/>
            <person name="Rusch D."/>
            <person name="Podicherti R."/>
            <person name="Tsui H.-C.T."/>
            <person name="Winkler M.E."/>
        </authorList>
    </citation>
    <scope>NUCLEOTIDE SEQUENCE</scope>
</reference>
<dbReference type="EMBL" id="UINC01160133">
    <property type="protein sequence ID" value="SVD58611.1"/>
    <property type="molecule type" value="Genomic_DNA"/>
</dbReference>
<accession>A0A382WKL3</accession>
<keyword evidence="1" id="KW-1133">Transmembrane helix</keyword>
<feature type="transmembrane region" description="Helical" evidence="1">
    <location>
        <begin position="122"/>
        <end position="141"/>
    </location>
</feature>
<feature type="non-terminal residue" evidence="2">
    <location>
        <position position="1"/>
    </location>
</feature>
<gene>
    <name evidence="2" type="ORF">METZ01_LOCUS411465</name>
</gene>
<sequence>GIACFLIDWSLGPLSPISRTEGLLPQHVRSLRRRSRFLVLVLLTTVVVLGPSWLGDDATDEYQLARLFAIVAVIIALVSLLGFFTRFKEIAGRFRIVRAAAFLAVIASLVAELIGYHNFTSYLLRGLILTSLATYGLWFLLWQAETFREWLDASELPTAGLLRTVLGVPGDSRRPGLGLYRLIVDTALWVGFLVVVIDVWDMSGTMLNGLYVQATEGITVGNITIVPADIIMAVLVFTVIIVITGWAKGWIDRRWLKHITRDRGSRDAITTVAGYIG</sequence>
<name>A0A382WKL3_9ZZZZ</name>